<dbReference type="EMBL" id="CH474062">
    <property type="protein sequence ID" value="EDL85162.1"/>
    <property type="molecule type" value="Genomic_DNA"/>
</dbReference>
<organism evidence="1 2">
    <name type="scientific">Rattus norvegicus</name>
    <name type="common">Rat</name>
    <dbReference type="NCBI Taxonomy" id="10116"/>
    <lineage>
        <taxon>Eukaryota</taxon>
        <taxon>Metazoa</taxon>
        <taxon>Chordata</taxon>
        <taxon>Craniata</taxon>
        <taxon>Vertebrata</taxon>
        <taxon>Euteleostomi</taxon>
        <taxon>Mammalia</taxon>
        <taxon>Eutheria</taxon>
        <taxon>Euarchontoglires</taxon>
        <taxon>Glires</taxon>
        <taxon>Rodentia</taxon>
        <taxon>Myomorpha</taxon>
        <taxon>Muroidea</taxon>
        <taxon>Muridae</taxon>
        <taxon>Murinae</taxon>
        <taxon>Rattus</taxon>
    </lineage>
</organism>
<protein>
    <submittedName>
        <fullName evidence="1">RCG40884</fullName>
    </submittedName>
</protein>
<proteinExistence type="predicted"/>
<accession>A6KKV4</accession>
<dbReference type="Proteomes" id="UP000234681">
    <property type="component" value="Chromosome 3"/>
</dbReference>
<evidence type="ECO:0000313" key="2">
    <source>
        <dbReference type="Proteomes" id="UP000234681"/>
    </source>
</evidence>
<sequence length="11" mass="1282">MCIPIHTYSCN</sequence>
<name>A6KKV4_RAT</name>
<evidence type="ECO:0000313" key="1">
    <source>
        <dbReference type="EMBL" id="EDL85162.1"/>
    </source>
</evidence>
<reference evidence="1 2" key="1">
    <citation type="submission" date="2005-09" db="EMBL/GenBank/DDBJ databases">
        <authorList>
            <person name="Mural R.J."/>
            <person name="Li P.W."/>
            <person name="Adams M.D."/>
            <person name="Amanatides P.G."/>
            <person name="Baden-Tillson H."/>
            <person name="Barnstead M."/>
            <person name="Chin S.H."/>
            <person name="Dew I."/>
            <person name="Evans C.A."/>
            <person name="Ferriera S."/>
            <person name="Flanigan M."/>
            <person name="Fosler C."/>
            <person name="Glodek A."/>
            <person name="Gu Z."/>
            <person name="Holt R.A."/>
            <person name="Jennings D."/>
            <person name="Kraft C.L."/>
            <person name="Lu F."/>
            <person name="Nguyen T."/>
            <person name="Nusskern D.R."/>
            <person name="Pfannkoch C.M."/>
            <person name="Sitter C."/>
            <person name="Sutton G.G."/>
            <person name="Venter J.C."/>
            <person name="Wang Z."/>
            <person name="Woodage T."/>
            <person name="Zheng X.H."/>
            <person name="Zhong F."/>
        </authorList>
    </citation>
    <scope>NUCLEOTIDE SEQUENCE [LARGE SCALE GENOMIC DNA]</scope>
    <source>
        <strain>BN</strain>
        <strain evidence="2">Sprague-Dawley</strain>
    </source>
</reference>
<gene>
    <name evidence="1" type="ORF">rCG_40884</name>
</gene>